<feature type="chain" id="PRO_5001905999" evidence="5">
    <location>
        <begin position="26"/>
        <end position="499"/>
    </location>
</feature>
<evidence type="ECO:0000313" key="8">
    <source>
        <dbReference type="Proteomes" id="UP000029264"/>
    </source>
</evidence>
<keyword evidence="4" id="KW-0560">Oxidoreductase</keyword>
<dbReference type="SUPFAM" id="SSF51905">
    <property type="entry name" value="FAD/NAD(P)-binding domain"/>
    <property type="match status" value="1"/>
</dbReference>
<proteinExistence type="predicted"/>
<evidence type="ECO:0000313" key="7">
    <source>
        <dbReference type="EMBL" id="KFZ37639.1"/>
    </source>
</evidence>
<evidence type="ECO:0000256" key="3">
    <source>
        <dbReference type="ARBA" id="ARBA00022827"/>
    </source>
</evidence>
<dbReference type="InterPro" id="IPR036188">
    <property type="entry name" value="FAD/NAD-bd_sf"/>
</dbReference>
<keyword evidence="2" id="KW-0285">Flavoprotein</keyword>
<dbReference type="Gene3D" id="3.50.50.60">
    <property type="entry name" value="FAD/NAD(P)-binding domain"/>
    <property type="match status" value="1"/>
</dbReference>
<evidence type="ECO:0000259" key="6">
    <source>
        <dbReference type="Pfam" id="PF00890"/>
    </source>
</evidence>
<keyword evidence="8" id="KW-1185">Reference proteome</keyword>
<dbReference type="PANTHER" id="PTHR43400">
    <property type="entry name" value="FUMARATE REDUCTASE"/>
    <property type="match status" value="1"/>
</dbReference>
<evidence type="ECO:0000256" key="4">
    <source>
        <dbReference type="ARBA" id="ARBA00023002"/>
    </source>
</evidence>
<evidence type="ECO:0000256" key="5">
    <source>
        <dbReference type="SAM" id="SignalP"/>
    </source>
</evidence>
<name>A0A094JHX6_9GAMM</name>
<dbReference type="PRINTS" id="PR00368">
    <property type="entry name" value="FADPNR"/>
</dbReference>
<reference evidence="7 8" key="1">
    <citation type="submission" date="2014-06" db="EMBL/GenBank/DDBJ databases">
        <title>Shewanella sp. YQH10.</title>
        <authorList>
            <person name="Liu Y."/>
            <person name="Zeng R."/>
        </authorList>
    </citation>
    <scope>NUCLEOTIDE SEQUENCE [LARGE SCALE GENOMIC DNA]</scope>
    <source>
        <strain evidence="7 8">YQH10</strain>
    </source>
</reference>
<dbReference type="GO" id="GO:0016491">
    <property type="term" value="F:oxidoreductase activity"/>
    <property type="evidence" value="ECO:0007669"/>
    <property type="project" value="UniProtKB-KW"/>
</dbReference>
<dbReference type="OrthoDB" id="9813348at2"/>
<keyword evidence="3" id="KW-0274">FAD</keyword>
<sequence>MKKRTFVKTALALTAATMFSMPAWATINMDTDVVVVGAGASGMAASVQAAQLGAKVVTLEKQAKNGGTGNFAEGIFACESSMQHRQGIIVTKEEAFKTIMDYSHWKANAPLVSAFVNKSGSTIDWLKDMGVKFEYIGPGGPGGVLTWHVIEGHSKAMIKTFTEQFDKMGGKLLLKTAGHELITENGKVVGVKGKTKDGEDVIVHAKAVIISTGGYANNKEMMEKYSPYPDMVFIGQIGKDGDGINMAWNAGAAEEGVHVMQSYRPGLPGYAPNNQMIAAAVQPYFWVDPKGIRYTDESSVVLWPFAGNALERLGGKAFSIYDENTKNMFIDKGIHMPLGEWVIAGTKLTKLPNELDKAIEKGDVVKANTIPELAKKLGMDPKVLQASVDKNNEMAAAHEDTEYYKQAVYLRSVAKPPYYATRLQPRALGTLGGVKINEHTQAISKTTGEPIDGLFVTGNDAGGMYGDSYDLMLGGGTLGFAVNSGRIAAETAVANYVKK</sequence>
<keyword evidence="5" id="KW-0732">Signal</keyword>
<feature type="domain" description="FAD-dependent oxidoreductase 2 FAD-binding" evidence="6">
    <location>
        <begin position="32"/>
        <end position="467"/>
    </location>
</feature>
<dbReference type="PANTHER" id="PTHR43400:SF10">
    <property type="entry name" value="3-OXOSTEROID 1-DEHYDROGENASE"/>
    <property type="match status" value="1"/>
</dbReference>
<comment type="cofactor">
    <cofactor evidence="1">
        <name>FAD</name>
        <dbReference type="ChEBI" id="CHEBI:57692"/>
    </cofactor>
</comment>
<dbReference type="Pfam" id="PF00890">
    <property type="entry name" value="FAD_binding_2"/>
    <property type="match status" value="1"/>
</dbReference>
<accession>A0A094JHX6</accession>
<dbReference type="SUPFAM" id="SSF56425">
    <property type="entry name" value="Succinate dehydrogenase/fumarate reductase flavoprotein, catalytic domain"/>
    <property type="match status" value="1"/>
</dbReference>
<dbReference type="Proteomes" id="UP000029264">
    <property type="component" value="Unassembled WGS sequence"/>
</dbReference>
<comment type="caution">
    <text evidence="7">The sequence shown here is derived from an EMBL/GenBank/DDBJ whole genome shotgun (WGS) entry which is preliminary data.</text>
</comment>
<evidence type="ECO:0000256" key="2">
    <source>
        <dbReference type="ARBA" id="ARBA00022630"/>
    </source>
</evidence>
<dbReference type="InterPro" id="IPR050315">
    <property type="entry name" value="FAD-oxidoreductase_2"/>
</dbReference>
<dbReference type="PRINTS" id="PR00411">
    <property type="entry name" value="PNDRDTASEI"/>
</dbReference>
<dbReference type="Gene3D" id="3.90.700.10">
    <property type="entry name" value="Succinate dehydrogenase/fumarate reductase flavoprotein, catalytic domain"/>
    <property type="match status" value="1"/>
</dbReference>
<dbReference type="AlphaFoldDB" id="A0A094JHX6"/>
<dbReference type="InterPro" id="IPR003953">
    <property type="entry name" value="FAD-dep_OxRdtase_2_FAD-bd"/>
</dbReference>
<dbReference type="InterPro" id="IPR027477">
    <property type="entry name" value="Succ_DH/fumarate_Rdtase_cat_sf"/>
</dbReference>
<dbReference type="eggNOG" id="COG1053">
    <property type="taxonomic scope" value="Bacteria"/>
</dbReference>
<organism evidence="7 8">
    <name type="scientific">Shewanella mangrovi</name>
    <dbReference type="NCBI Taxonomy" id="1515746"/>
    <lineage>
        <taxon>Bacteria</taxon>
        <taxon>Pseudomonadati</taxon>
        <taxon>Pseudomonadota</taxon>
        <taxon>Gammaproteobacteria</taxon>
        <taxon>Alteromonadales</taxon>
        <taxon>Shewanellaceae</taxon>
        <taxon>Shewanella</taxon>
    </lineage>
</organism>
<dbReference type="RefSeq" id="WP_037442191.1">
    <property type="nucleotide sequence ID" value="NZ_JPEO01000005.1"/>
</dbReference>
<feature type="signal peptide" evidence="5">
    <location>
        <begin position="1"/>
        <end position="25"/>
    </location>
</feature>
<evidence type="ECO:0000256" key="1">
    <source>
        <dbReference type="ARBA" id="ARBA00001974"/>
    </source>
</evidence>
<gene>
    <name evidence="7" type="ORF">HR45_09455</name>
</gene>
<protein>
    <submittedName>
        <fullName evidence="7">Fumarate reductase</fullName>
    </submittedName>
</protein>
<dbReference type="EMBL" id="JPEO01000005">
    <property type="protein sequence ID" value="KFZ37639.1"/>
    <property type="molecule type" value="Genomic_DNA"/>
</dbReference>
<dbReference type="STRING" id="1515746.HR45_09455"/>
<dbReference type="GO" id="GO:0008202">
    <property type="term" value="P:steroid metabolic process"/>
    <property type="evidence" value="ECO:0007669"/>
    <property type="project" value="UniProtKB-ARBA"/>
</dbReference>